<keyword evidence="3" id="KW-0812">Transmembrane</keyword>
<evidence type="ECO:0000256" key="3">
    <source>
        <dbReference type="ARBA" id="ARBA00022692"/>
    </source>
</evidence>
<feature type="domain" description="AAA+ ATPase" evidence="14">
    <location>
        <begin position="279"/>
        <end position="420"/>
    </location>
</feature>
<keyword evidence="17" id="KW-1185">Reference proteome</keyword>
<evidence type="ECO:0000256" key="7">
    <source>
        <dbReference type="ARBA" id="ARBA00022840"/>
    </source>
</evidence>
<evidence type="ECO:0000259" key="14">
    <source>
        <dbReference type="SMART" id="SM00382"/>
    </source>
</evidence>
<gene>
    <name evidence="16" type="ORF">FA15DRAFT_609649</name>
</gene>
<evidence type="ECO:0000313" key="16">
    <source>
        <dbReference type="EMBL" id="TFK29631.1"/>
    </source>
</evidence>
<accession>A0A5C3LLS1</accession>
<dbReference type="Pfam" id="PF08740">
    <property type="entry name" value="BCS1_N"/>
    <property type="match status" value="1"/>
</dbReference>
<dbReference type="GO" id="GO:0005743">
    <property type="term" value="C:mitochondrial inner membrane"/>
    <property type="evidence" value="ECO:0007669"/>
    <property type="project" value="UniProtKB-SubCell"/>
</dbReference>
<proteinExistence type="inferred from homology"/>
<evidence type="ECO:0000256" key="9">
    <source>
        <dbReference type="ARBA" id="ARBA00023128"/>
    </source>
</evidence>
<evidence type="ECO:0000256" key="1">
    <source>
        <dbReference type="ARBA" id="ARBA00004434"/>
    </source>
</evidence>
<dbReference type="GO" id="GO:0016887">
    <property type="term" value="F:ATP hydrolysis activity"/>
    <property type="evidence" value="ECO:0007669"/>
    <property type="project" value="InterPro"/>
</dbReference>
<dbReference type="InterPro" id="IPR057495">
    <property type="entry name" value="AAA_lid_BCS1"/>
</dbReference>
<keyword evidence="5" id="KW-0999">Mitochondrion inner membrane</keyword>
<dbReference type="GO" id="GO:0005524">
    <property type="term" value="F:ATP binding"/>
    <property type="evidence" value="ECO:0007669"/>
    <property type="project" value="UniProtKB-KW"/>
</dbReference>
<dbReference type="InterPro" id="IPR003960">
    <property type="entry name" value="ATPase_AAA_CS"/>
</dbReference>
<dbReference type="SMART" id="SM00382">
    <property type="entry name" value="AAA"/>
    <property type="match status" value="1"/>
</dbReference>
<name>A0A5C3LLS1_COPMA</name>
<dbReference type="SUPFAM" id="SSF52540">
    <property type="entry name" value="P-loop containing nucleoside triphosphate hydrolases"/>
    <property type="match status" value="1"/>
</dbReference>
<dbReference type="STRING" id="230819.A0A5C3LLS1"/>
<evidence type="ECO:0000256" key="8">
    <source>
        <dbReference type="ARBA" id="ARBA00022989"/>
    </source>
</evidence>
<dbReference type="InterPro" id="IPR003959">
    <property type="entry name" value="ATPase_AAA_core"/>
</dbReference>
<dbReference type="Proteomes" id="UP000307440">
    <property type="component" value="Unassembled WGS sequence"/>
</dbReference>
<evidence type="ECO:0000256" key="11">
    <source>
        <dbReference type="ARBA" id="ARBA00048778"/>
    </source>
</evidence>
<dbReference type="Pfam" id="PF00004">
    <property type="entry name" value="AAA"/>
    <property type="match status" value="1"/>
</dbReference>
<feature type="compositionally biased region" description="Basic and acidic residues" evidence="13">
    <location>
        <begin position="448"/>
        <end position="461"/>
    </location>
</feature>
<evidence type="ECO:0000256" key="13">
    <source>
        <dbReference type="SAM" id="MobiDB-lite"/>
    </source>
</evidence>
<keyword evidence="4 12" id="KW-0547">Nucleotide-binding</keyword>
<keyword evidence="6 16" id="KW-0378">Hydrolase</keyword>
<comment type="catalytic activity">
    <reaction evidence="11">
        <text>ATP + H2O = ADP + phosphate + H(+)</text>
        <dbReference type="Rhea" id="RHEA:13065"/>
        <dbReference type="ChEBI" id="CHEBI:15377"/>
        <dbReference type="ChEBI" id="CHEBI:15378"/>
        <dbReference type="ChEBI" id="CHEBI:30616"/>
        <dbReference type="ChEBI" id="CHEBI:43474"/>
        <dbReference type="ChEBI" id="CHEBI:456216"/>
    </reaction>
    <physiologicalReaction direction="left-to-right" evidence="11">
        <dbReference type="Rhea" id="RHEA:13066"/>
    </physiologicalReaction>
</comment>
<dbReference type="Gene3D" id="3.40.50.300">
    <property type="entry name" value="P-loop containing nucleotide triphosphate hydrolases"/>
    <property type="match status" value="1"/>
</dbReference>
<dbReference type="Pfam" id="PF25426">
    <property type="entry name" value="AAA_lid_BCS1"/>
    <property type="match status" value="1"/>
</dbReference>
<dbReference type="EMBL" id="ML210148">
    <property type="protein sequence ID" value="TFK29631.1"/>
    <property type="molecule type" value="Genomic_DNA"/>
</dbReference>
<sequence>MASEGQHILSFPNGASAGIPGQAVNQTHAAAPTVPPIPATFNLASTLSFLFSFSALRGWLELAILGAIFETARRVLFYVYYKIYDSFFITVFIEDGDQSYDWLLVWISKHPSWKKARDIQISDRSYGLRAEATAIEGEEQDAAKAAADGTRPLNYLPAFGTHFHFWYRRHWVRIHRGVKEGTSYYDRRKEYIVLRLLAWNHDVLNQMLLEAKKEYKAAQEGTVSIYVSNIQNEWNCMTTRPNRPLKSIVLEPGVQDLLLNDARDFLLSKRWYAARGIPFRRGYLLYGAPGTGKTSIIQGIAGELDLDVYIVSLSRAGLDDNGLSSLISDLPDKCIALMEDIDAAFSNTLNRDEDDKTKRKKSGSSSTSKISLSGLLNALDGVGAQEGRILFATTNKYASLDPALCRPGRMDLHIEFHLASKYQARELYKTFYLPDSKANGPASNFASEKQKLAEDSDAPQDEKTALLKEETTGTNHPLAAITPHHLRGPQLPAAEVEELAGAFAAEIPERELSMAALQGYLMTYKTRPHEAVTQIKEWVVKQRLEAAKTASVKAEVKSEVEDGSNSGSESDSDDY</sequence>
<feature type="domain" description="BCS1 N-terminal" evidence="15">
    <location>
        <begin position="63"/>
        <end position="248"/>
    </location>
</feature>
<comment type="similarity">
    <text evidence="2">Belongs to the AAA ATPase family. BCS1 subfamily.</text>
</comment>
<protein>
    <submittedName>
        <fullName evidence="16">P-loop containing nucleoside triphosphate hydrolase protein</fullName>
    </submittedName>
</protein>
<evidence type="ECO:0000313" key="17">
    <source>
        <dbReference type="Proteomes" id="UP000307440"/>
    </source>
</evidence>
<evidence type="ECO:0000259" key="15">
    <source>
        <dbReference type="SMART" id="SM01024"/>
    </source>
</evidence>
<evidence type="ECO:0000256" key="12">
    <source>
        <dbReference type="RuleBase" id="RU003651"/>
    </source>
</evidence>
<dbReference type="InterPro" id="IPR027417">
    <property type="entry name" value="P-loop_NTPase"/>
</dbReference>
<keyword evidence="9" id="KW-0496">Mitochondrion</keyword>
<keyword evidence="10" id="KW-0472">Membrane</keyword>
<dbReference type="AlphaFoldDB" id="A0A5C3LLS1"/>
<keyword evidence="8" id="KW-1133">Transmembrane helix</keyword>
<evidence type="ECO:0000256" key="2">
    <source>
        <dbReference type="ARBA" id="ARBA00007448"/>
    </source>
</evidence>
<dbReference type="PANTHER" id="PTHR23070">
    <property type="entry name" value="BCS1 AAA-TYPE ATPASE"/>
    <property type="match status" value="1"/>
</dbReference>
<feature type="region of interest" description="Disordered" evidence="13">
    <location>
        <begin position="550"/>
        <end position="575"/>
    </location>
</feature>
<evidence type="ECO:0000256" key="5">
    <source>
        <dbReference type="ARBA" id="ARBA00022792"/>
    </source>
</evidence>
<dbReference type="PROSITE" id="PS00674">
    <property type="entry name" value="AAA"/>
    <property type="match status" value="1"/>
</dbReference>
<comment type="subcellular location">
    <subcellularLocation>
        <location evidence="1">Mitochondrion inner membrane</location>
        <topology evidence="1">Single-pass membrane protein</topology>
    </subcellularLocation>
</comment>
<dbReference type="SMART" id="SM01024">
    <property type="entry name" value="BCS1_N"/>
    <property type="match status" value="1"/>
</dbReference>
<dbReference type="OrthoDB" id="10251412at2759"/>
<evidence type="ECO:0000256" key="10">
    <source>
        <dbReference type="ARBA" id="ARBA00023136"/>
    </source>
</evidence>
<evidence type="ECO:0000256" key="6">
    <source>
        <dbReference type="ARBA" id="ARBA00022801"/>
    </source>
</evidence>
<dbReference type="InterPro" id="IPR050747">
    <property type="entry name" value="Mitochondrial_chaperone_BCS1"/>
</dbReference>
<feature type="region of interest" description="Disordered" evidence="13">
    <location>
        <begin position="439"/>
        <end position="461"/>
    </location>
</feature>
<organism evidence="16 17">
    <name type="scientific">Coprinopsis marcescibilis</name>
    <name type="common">Agaric fungus</name>
    <name type="synonym">Psathyrella marcescibilis</name>
    <dbReference type="NCBI Taxonomy" id="230819"/>
    <lineage>
        <taxon>Eukaryota</taxon>
        <taxon>Fungi</taxon>
        <taxon>Dikarya</taxon>
        <taxon>Basidiomycota</taxon>
        <taxon>Agaricomycotina</taxon>
        <taxon>Agaricomycetes</taxon>
        <taxon>Agaricomycetidae</taxon>
        <taxon>Agaricales</taxon>
        <taxon>Agaricineae</taxon>
        <taxon>Psathyrellaceae</taxon>
        <taxon>Coprinopsis</taxon>
    </lineage>
</organism>
<dbReference type="InterPro" id="IPR014851">
    <property type="entry name" value="BCS1_N"/>
</dbReference>
<keyword evidence="7 12" id="KW-0067">ATP-binding</keyword>
<evidence type="ECO:0000256" key="4">
    <source>
        <dbReference type="ARBA" id="ARBA00022741"/>
    </source>
</evidence>
<reference evidence="16 17" key="1">
    <citation type="journal article" date="2019" name="Nat. Ecol. Evol.">
        <title>Megaphylogeny resolves global patterns of mushroom evolution.</title>
        <authorList>
            <person name="Varga T."/>
            <person name="Krizsan K."/>
            <person name="Foldi C."/>
            <person name="Dima B."/>
            <person name="Sanchez-Garcia M."/>
            <person name="Sanchez-Ramirez S."/>
            <person name="Szollosi G.J."/>
            <person name="Szarkandi J.G."/>
            <person name="Papp V."/>
            <person name="Albert L."/>
            <person name="Andreopoulos W."/>
            <person name="Angelini C."/>
            <person name="Antonin V."/>
            <person name="Barry K.W."/>
            <person name="Bougher N.L."/>
            <person name="Buchanan P."/>
            <person name="Buyck B."/>
            <person name="Bense V."/>
            <person name="Catcheside P."/>
            <person name="Chovatia M."/>
            <person name="Cooper J."/>
            <person name="Damon W."/>
            <person name="Desjardin D."/>
            <person name="Finy P."/>
            <person name="Geml J."/>
            <person name="Haridas S."/>
            <person name="Hughes K."/>
            <person name="Justo A."/>
            <person name="Karasinski D."/>
            <person name="Kautmanova I."/>
            <person name="Kiss B."/>
            <person name="Kocsube S."/>
            <person name="Kotiranta H."/>
            <person name="LaButti K.M."/>
            <person name="Lechner B.E."/>
            <person name="Liimatainen K."/>
            <person name="Lipzen A."/>
            <person name="Lukacs Z."/>
            <person name="Mihaltcheva S."/>
            <person name="Morgado L.N."/>
            <person name="Niskanen T."/>
            <person name="Noordeloos M.E."/>
            <person name="Ohm R.A."/>
            <person name="Ortiz-Santana B."/>
            <person name="Ovrebo C."/>
            <person name="Racz N."/>
            <person name="Riley R."/>
            <person name="Savchenko A."/>
            <person name="Shiryaev A."/>
            <person name="Soop K."/>
            <person name="Spirin V."/>
            <person name="Szebenyi C."/>
            <person name="Tomsovsky M."/>
            <person name="Tulloss R.E."/>
            <person name="Uehling J."/>
            <person name="Grigoriev I.V."/>
            <person name="Vagvolgyi C."/>
            <person name="Papp T."/>
            <person name="Martin F.M."/>
            <person name="Miettinen O."/>
            <person name="Hibbett D.S."/>
            <person name="Nagy L.G."/>
        </authorList>
    </citation>
    <scope>NUCLEOTIDE SEQUENCE [LARGE SCALE GENOMIC DNA]</scope>
    <source>
        <strain evidence="16 17">CBS 121175</strain>
    </source>
</reference>
<dbReference type="InterPro" id="IPR003593">
    <property type="entry name" value="AAA+_ATPase"/>
</dbReference>